<dbReference type="InterPro" id="IPR012334">
    <property type="entry name" value="Pectin_lyas_fold"/>
</dbReference>
<dbReference type="EMBL" id="QFNN01000010">
    <property type="protein sequence ID" value="PZO91354.1"/>
    <property type="molecule type" value="Genomic_DNA"/>
</dbReference>
<dbReference type="Gene3D" id="2.160.20.10">
    <property type="entry name" value="Single-stranded right-handed beta-helix, Pectin lyase-like"/>
    <property type="match status" value="1"/>
</dbReference>
<dbReference type="Pfam" id="PF13229">
    <property type="entry name" value="Beta_helix"/>
    <property type="match status" value="1"/>
</dbReference>
<evidence type="ECO:0000313" key="4">
    <source>
        <dbReference type="Proteomes" id="UP000249066"/>
    </source>
</evidence>
<evidence type="ECO:0000259" key="2">
    <source>
        <dbReference type="Pfam" id="PF13229"/>
    </source>
</evidence>
<gene>
    <name evidence="3" type="ORF">DI623_03405</name>
</gene>
<dbReference type="InterPro" id="IPR006626">
    <property type="entry name" value="PbH1"/>
</dbReference>
<sequence>MTSVLYPGTPDNSPTAPVGSGRPGVADIQINGSAALAAALANARGGETFVLAAGDYGDLSLYAKNFASNITIKSASSSSPAHFNSVSVLSSSNVTFQGLDIGHALSSSEAEYTPMARVSDARNVVFDSVKIHGSLDNNPANDGRGLQVTGSSGITVTNSEFTDLANGMIFDSSSGVTVRNNNIHVMRSDGMDFASTSQVMIDGNTFRDFHPAAGDHPDAMQFWNKNGSTNVRDVTIINNVVLAGTSSGSQGVFMSDNGGYAYQNVLIQNNLIFTGGQWNGIMVAGAEGIKVIGNTVLSPSNDSLMAWIRMEDVTNGLVQNNVTDKIINEGAHTAALVNNLSLNGDSASQALIPNLLNGANTTISDLVIAGYGYHPLTTTPSTSSTSYSSAGSLFSSLLGRIYTGTAAVTNDIDRLMPTFAMSNPSAADSQDLGKLLSSAGLTSSPSTSTTQTLSATSTAGSIGAGDMMAHGSLTTLLSQHTHAIA</sequence>
<organism evidence="3 4">
    <name type="scientific">Sphingomonas sanxanigenens</name>
    <dbReference type="NCBI Taxonomy" id="397260"/>
    <lineage>
        <taxon>Bacteria</taxon>
        <taxon>Pseudomonadati</taxon>
        <taxon>Pseudomonadota</taxon>
        <taxon>Alphaproteobacteria</taxon>
        <taxon>Sphingomonadales</taxon>
        <taxon>Sphingomonadaceae</taxon>
        <taxon>Sphingomonas</taxon>
    </lineage>
</organism>
<dbReference type="InterPro" id="IPR011050">
    <property type="entry name" value="Pectin_lyase_fold/virulence"/>
</dbReference>
<proteinExistence type="predicted"/>
<feature type="region of interest" description="Disordered" evidence="1">
    <location>
        <begin position="1"/>
        <end position="21"/>
    </location>
</feature>
<accession>A0A2W5A9Z8</accession>
<evidence type="ECO:0000313" key="3">
    <source>
        <dbReference type="EMBL" id="PZO91354.1"/>
    </source>
</evidence>
<feature type="domain" description="Right handed beta helix" evidence="2">
    <location>
        <begin position="87"/>
        <end position="239"/>
    </location>
</feature>
<comment type="caution">
    <text evidence="3">The sequence shown here is derived from an EMBL/GenBank/DDBJ whole genome shotgun (WGS) entry which is preliminary data.</text>
</comment>
<reference evidence="3 4" key="1">
    <citation type="submission" date="2017-08" db="EMBL/GenBank/DDBJ databases">
        <title>Infants hospitalized years apart are colonized by the same room-sourced microbial strains.</title>
        <authorList>
            <person name="Brooks B."/>
            <person name="Olm M.R."/>
            <person name="Firek B.A."/>
            <person name="Baker R."/>
            <person name="Thomas B.C."/>
            <person name="Morowitz M.J."/>
            <person name="Banfield J.F."/>
        </authorList>
    </citation>
    <scope>NUCLEOTIDE SEQUENCE [LARGE SCALE GENOMIC DNA]</scope>
    <source>
        <strain evidence="3">S2_018_000_R2_101</strain>
    </source>
</reference>
<protein>
    <recommendedName>
        <fullName evidence="2">Right handed beta helix domain-containing protein</fullName>
    </recommendedName>
</protein>
<dbReference type="AlphaFoldDB" id="A0A2W5A9Z8"/>
<name>A0A2W5A9Z8_9SPHN</name>
<dbReference type="InterPro" id="IPR039448">
    <property type="entry name" value="Beta_helix"/>
</dbReference>
<evidence type="ECO:0000256" key="1">
    <source>
        <dbReference type="SAM" id="MobiDB-lite"/>
    </source>
</evidence>
<dbReference type="SMART" id="SM00710">
    <property type="entry name" value="PbH1"/>
    <property type="match status" value="6"/>
</dbReference>
<dbReference type="SUPFAM" id="SSF51126">
    <property type="entry name" value="Pectin lyase-like"/>
    <property type="match status" value="1"/>
</dbReference>
<dbReference type="Proteomes" id="UP000249066">
    <property type="component" value="Unassembled WGS sequence"/>
</dbReference>